<keyword evidence="5 6" id="KW-0472">Membrane</keyword>
<sequence length="146" mass="15257">MLLPVVADSNDAEAGYPGAGLGLPASGPGSLARLGPRVVAVIIDWLICSVIAAGFLGYRFGGTGHNWAPLLVFFIENVLLVGTLGSTLGHRLVGLHVSKMSGRPAGPVAALVRSVLLCLFIPVVVWDKDGRGLHDRLAGTVLRRTR</sequence>
<evidence type="ECO:0000256" key="3">
    <source>
        <dbReference type="ARBA" id="ARBA00022692"/>
    </source>
</evidence>
<proteinExistence type="predicted"/>
<evidence type="ECO:0000256" key="2">
    <source>
        <dbReference type="ARBA" id="ARBA00022475"/>
    </source>
</evidence>
<evidence type="ECO:0000256" key="6">
    <source>
        <dbReference type="SAM" id="Phobius"/>
    </source>
</evidence>
<dbReference type="OrthoDB" id="5187110at2"/>
<dbReference type="AlphaFoldDB" id="A0A3M9MFE7"/>
<comment type="subcellular location">
    <subcellularLocation>
        <location evidence="1">Cell membrane</location>
        <topology evidence="1">Multi-pass membrane protein</topology>
    </subcellularLocation>
</comment>
<feature type="transmembrane region" description="Helical" evidence="6">
    <location>
        <begin position="70"/>
        <end position="88"/>
    </location>
</feature>
<gene>
    <name evidence="8" type="ORF">EFY87_04740</name>
</gene>
<keyword evidence="2" id="KW-1003">Cell membrane</keyword>
<feature type="transmembrane region" description="Helical" evidence="6">
    <location>
        <begin position="108"/>
        <end position="126"/>
    </location>
</feature>
<dbReference type="InterPro" id="IPR010432">
    <property type="entry name" value="RDD"/>
</dbReference>
<evidence type="ECO:0000256" key="1">
    <source>
        <dbReference type="ARBA" id="ARBA00004651"/>
    </source>
</evidence>
<dbReference type="InterPro" id="IPR051791">
    <property type="entry name" value="Pra-immunoreactive"/>
</dbReference>
<dbReference type="PANTHER" id="PTHR36115:SF6">
    <property type="entry name" value="PROLINE-RICH ANTIGEN HOMOLOG"/>
    <property type="match status" value="1"/>
</dbReference>
<evidence type="ECO:0000256" key="5">
    <source>
        <dbReference type="ARBA" id="ARBA00023136"/>
    </source>
</evidence>
<reference evidence="8 9" key="1">
    <citation type="submission" date="2018-11" db="EMBL/GenBank/DDBJ databases">
        <title>Draft genome of Simplicispira Flexivirga sp. BO-16.</title>
        <authorList>
            <person name="Im W.T."/>
        </authorList>
    </citation>
    <scope>NUCLEOTIDE SEQUENCE [LARGE SCALE GENOMIC DNA]</scope>
    <source>
        <strain evidence="8 9">BO-16</strain>
    </source>
</reference>
<evidence type="ECO:0000313" key="8">
    <source>
        <dbReference type="EMBL" id="RNI24280.1"/>
    </source>
</evidence>
<name>A0A3M9MFE7_9MICO</name>
<dbReference type="PANTHER" id="PTHR36115">
    <property type="entry name" value="PROLINE-RICH ANTIGEN HOMOLOG-RELATED"/>
    <property type="match status" value="1"/>
</dbReference>
<dbReference type="GO" id="GO:0005886">
    <property type="term" value="C:plasma membrane"/>
    <property type="evidence" value="ECO:0007669"/>
    <property type="project" value="UniProtKB-SubCell"/>
</dbReference>
<comment type="caution">
    <text evidence="8">The sequence shown here is derived from an EMBL/GenBank/DDBJ whole genome shotgun (WGS) entry which is preliminary data.</text>
</comment>
<organism evidence="8 9">
    <name type="scientific">Flexivirga caeni</name>
    <dbReference type="NCBI Taxonomy" id="2294115"/>
    <lineage>
        <taxon>Bacteria</taxon>
        <taxon>Bacillati</taxon>
        <taxon>Actinomycetota</taxon>
        <taxon>Actinomycetes</taxon>
        <taxon>Micrococcales</taxon>
        <taxon>Dermacoccaceae</taxon>
        <taxon>Flexivirga</taxon>
    </lineage>
</organism>
<feature type="domain" description="RDD" evidence="7">
    <location>
        <begin position="32"/>
        <end position="139"/>
    </location>
</feature>
<dbReference type="PIRSF" id="PIRSF021697">
    <property type="entry name" value="UCP021697"/>
    <property type="match status" value="1"/>
</dbReference>
<protein>
    <submittedName>
        <fullName evidence="8">RDD family protein</fullName>
    </submittedName>
</protein>
<keyword evidence="4 6" id="KW-1133">Transmembrane helix</keyword>
<evidence type="ECO:0000259" key="7">
    <source>
        <dbReference type="Pfam" id="PF06271"/>
    </source>
</evidence>
<accession>A0A3M9MFE7</accession>
<evidence type="ECO:0000313" key="9">
    <source>
        <dbReference type="Proteomes" id="UP000271678"/>
    </source>
</evidence>
<dbReference type="Pfam" id="PF06271">
    <property type="entry name" value="RDD"/>
    <property type="match status" value="1"/>
</dbReference>
<evidence type="ECO:0000256" key="4">
    <source>
        <dbReference type="ARBA" id="ARBA00022989"/>
    </source>
</evidence>
<dbReference type="Proteomes" id="UP000271678">
    <property type="component" value="Unassembled WGS sequence"/>
</dbReference>
<dbReference type="EMBL" id="RJJQ01000003">
    <property type="protein sequence ID" value="RNI24280.1"/>
    <property type="molecule type" value="Genomic_DNA"/>
</dbReference>
<feature type="transmembrane region" description="Helical" evidence="6">
    <location>
        <begin position="38"/>
        <end position="58"/>
    </location>
</feature>
<keyword evidence="9" id="KW-1185">Reference proteome</keyword>
<keyword evidence="3 6" id="KW-0812">Transmembrane</keyword>
<dbReference type="InterPro" id="IPR016795">
    <property type="entry name" value="UCP021697"/>
</dbReference>